<organism evidence="1 2">
    <name type="scientific">Araneus ventricosus</name>
    <name type="common">Orbweaver spider</name>
    <name type="synonym">Epeira ventricosa</name>
    <dbReference type="NCBI Taxonomy" id="182803"/>
    <lineage>
        <taxon>Eukaryota</taxon>
        <taxon>Metazoa</taxon>
        <taxon>Ecdysozoa</taxon>
        <taxon>Arthropoda</taxon>
        <taxon>Chelicerata</taxon>
        <taxon>Arachnida</taxon>
        <taxon>Araneae</taxon>
        <taxon>Araneomorphae</taxon>
        <taxon>Entelegynae</taxon>
        <taxon>Araneoidea</taxon>
        <taxon>Araneidae</taxon>
        <taxon>Araneus</taxon>
    </lineage>
</organism>
<accession>A0A4Y2JH87</accession>
<protein>
    <submittedName>
        <fullName evidence="1">Uncharacterized protein</fullName>
    </submittedName>
</protein>
<name>A0A4Y2JH87_ARAVE</name>
<keyword evidence="2" id="KW-1185">Reference proteome</keyword>
<reference evidence="1 2" key="1">
    <citation type="journal article" date="2019" name="Sci. Rep.">
        <title>Orb-weaving spider Araneus ventricosus genome elucidates the spidroin gene catalogue.</title>
        <authorList>
            <person name="Kono N."/>
            <person name="Nakamura H."/>
            <person name="Ohtoshi R."/>
            <person name="Moran D.A.P."/>
            <person name="Shinohara A."/>
            <person name="Yoshida Y."/>
            <person name="Fujiwara M."/>
            <person name="Mori M."/>
            <person name="Tomita M."/>
            <person name="Arakawa K."/>
        </authorList>
    </citation>
    <scope>NUCLEOTIDE SEQUENCE [LARGE SCALE GENOMIC DNA]</scope>
</reference>
<evidence type="ECO:0000313" key="2">
    <source>
        <dbReference type="Proteomes" id="UP000499080"/>
    </source>
</evidence>
<proteinExistence type="predicted"/>
<evidence type="ECO:0000313" key="1">
    <source>
        <dbReference type="EMBL" id="GBM89255.1"/>
    </source>
</evidence>
<sequence>MVFELRNYLESWLDDLDVRYFKSLKDLMIVDQLKRRVSNDIKDHFLDECGDLVDPLELAGKLDQYESVRSSRKTNHVRVPERKPIERVRPSSPKRIITKNLPKNQNNSLGRVLRPKVIGETKNSSGERCPLVVSVTRLST</sequence>
<dbReference type="Proteomes" id="UP000499080">
    <property type="component" value="Unassembled WGS sequence"/>
</dbReference>
<gene>
    <name evidence="1" type="ORF">AVEN_180408_1</name>
</gene>
<dbReference type="EMBL" id="BGPR01003527">
    <property type="protein sequence ID" value="GBM89255.1"/>
    <property type="molecule type" value="Genomic_DNA"/>
</dbReference>
<comment type="caution">
    <text evidence="1">The sequence shown here is derived from an EMBL/GenBank/DDBJ whole genome shotgun (WGS) entry which is preliminary data.</text>
</comment>
<dbReference type="AlphaFoldDB" id="A0A4Y2JH87"/>